<dbReference type="NCBIfam" id="NF038134">
    <property type="entry name" value="choice_anch_M"/>
    <property type="match status" value="1"/>
</dbReference>
<keyword evidence="2" id="KW-0732">Signal</keyword>
<proteinExistence type="predicted"/>
<protein>
    <recommendedName>
        <fullName evidence="5">ABC transporter-associated repeat protein</fullName>
    </recommendedName>
</protein>
<dbReference type="InterPro" id="IPR022395">
    <property type="entry name" value="CHP03773_ABC_transptr-like"/>
</dbReference>
<dbReference type="EMBL" id="JAAXPG010000023">
    <property type="protein sequence ID" value="NKZ00426.1"/>
    <property type="molecule type" value="Genomic_DNA"/>
</dbReference>
<comment type="caution">
    <text evidence="3">The sequence shown here is derived from an EMBL/GenBank/DDBJ whole genome shotgun (WGS) entry which is preliminary data.</text>
</comment>
<feature type="signal peptide" evidence="2">
    <location>
        <begin position="1"/>
        <end position="26"/>
    </location>
</feature>
<sequence>MRTGPWARSATAFAGVALLVSPPAAAAAQDTDGGGTVHSGESQAQGRAVIADGHVDLGPRFVDGEWTLQVRDDTVSPAVWRDLPDVVLQVTDTATVDVPDDERFSFLGAPGDQVWMLPQVQQDGVLWPGWNTQDPEVASSVDREVTWTLHGVEGPGDFTLFLNTDFGDPRIVFDGGGELPQETGVDLGTHAHGNWSFTAPGTYLLDVGMSATTLDGEQVADRGFLAVHAGEENPEAAFDLLAQRAPAQAPDGVAEGGTGGLPGWVWAAGGAGAVVLLVSAVLLGLLLGRRARNGRES</sequence>
<dbReference type="NCBIfam" id="TIGR03769">
    <property type="entry name" value="P_ac_wall_RPT"/>
    <property type="match status" value="1"/>
</dbReference>
<keyword evidence="1" id="KW-0472">Membrane</keyword>
<gene>
    <name evidence="3" type="ORF">HGB44_22535</name>
</gene>
<keyword evidence="4" id="KW-1185">Reference proteome</keyword>
<reference evidence="3 4" key="1">
    <citation type="submission" date="2020-04" db="EMBL/GenBank/DDBJ databases">
        <title>MicrobeNet Type strains.</title>
        <authorList>
            <person name="Nicholson A.C."/>
        </authorList>
    </citation>
    <scope>NUCLEOTIDE SEQUENCE [LARGE SCALE GENOMIC DNA]</scope>
    <source>
        <strain evidence="3 4">ATCC 23612</strain>
    </source>
</reference>
<evidence type="ECO:0000256" key="1">
    <source>
        <dbReference type="SAM" id="Phobius"/>
    </source>
</evidence>
<evidence type="ECO:0000313" key="4">
    <source>
        <dbReference type="Proteomes" id="UP000553209"/>
    </source>
</evidence>
<feature type="chain" id="PRO_5031400074" description="ABC transporter-associated repeat protein" evidence="2">
    <location>
        <begin position="27"/>
        <end position="297"/>
    </location>
</feature>
<name>A0A7X6MJ43_9ACTN</name>
<dbReference type="NCBIfam" id="TIGR03773">
    <property type="entry name" value="anch_rpt_wall"/>
    <property type="match status" value="1"/>
</dbReference>
<feature type="transmembrane region" description="Helical" evidence="1">
    <location>
        <begin position="264"/>
        <end position="287"/>
    </location>
</feature>
<evidence type="ECO:0000313" key="3">
    <source>
        <dbReference type="EMBL" id="NKZ00426.1"/>
    </source>
</evidence>
<dbReference type="Proteomes" id="UP000553209">
    <property type="component" value="Unassembled WGS sequence"/>
</dbReference>
<evidence type="ECO:0008006" key="5">
    <source>
        <dbReference type="Google" id="ProtNLM"/>
    </source>
</evidence>
<keyword evidence="1" id="KW-0812">Transmembrane</keyword>
<accession>A0A7X6MJ43</accession>
<organism evidence="3 4">
    <name type="scientific">Nocardiopsis alborubida</name>
    <dbReference type="NCBI Taxonomy" id="146802"/>
    <lineage>
        <taxon>Bacteria</taxon>
        <taxon>Bacillati</taxon>
        <taxon>Actinomycetota</taxon>
        <taxon>Actinomycetes</taxon>
        <taxon>Streptosporangiales</taxon>
        <taxon>Nocardiopsidaceae</taxon>
        <taxon>Nocardiopsis</taxon>
    </lineage>
</organism>
<dbReference type="RefSeq" id="WP_061080515.1">
    <property type="nucleotide sequence ID" value="NZ_JAAXPG010000023.1"/>
</dbReference>
<dbReference type="AlphaFoldDB" id="A0A7X6MJ43"/>
<keyword evidence="1" id="KW-1133">Transmembrane helix</keyword>
<evidence type="ECO:0000256" key="2">
    <source>
        <dbReference type="SAM" id="SignalP"/>
    </source>
</evidence>
<dbReference type="InterPro" id="IPR022435">
    <property type="entry name" value="Surface-anchored_actinobac"/>
</dbReference>